<protein>
    <submittedName>
        <fullName evidence="1">Uncharacterized protein</fullName>
    </submittedName>
</protein>
<organism evidence="1 2">
    <name type="scientific">Algibacter lectus</name>
    <dbReference type="NCBI Taxonomy" id="221126"/>
    <lineage>
        <taxon>Bacteria</taxon>
        <taxon>Pseudomonadati</taxon>
        <taxon>Bacteroidota</taxon>
        <taxon>Flavobacteriia</taxon>
        <taxon>Flavobacteriales</taxon>
        <taxon>Flavobacteriaceae</taxon>
        <taxon>Algibacter</taxon>
    </lineage>
</organism>
<evidence type="ECO:0000313" key="2">
    <source>
        <dbReference type="Proteomes" id="UP000029643"/>
    </source>
</evidence>
<dbReference type="EMBL" id="BBNU01000005">
    <property type="protein sequence ID" value="GAL79117.1"/>
    <property type="molecule type" value="Genomic_DNA"/>
</dbReference>
<dbReference type="Proteomes" id="UP000029643">
    <property type="component" value="Unassembled WGS sequence"/>
</dbReference>
<accession>A0A090X590</accession>
<gene>
    <name evidence="1" type="ORF">JCM19274_4202</name>
</gene>
<evidence type="ECO:0000313" key="1">
    <source>
        <dbReference type="EMBL" id="GAL79117.1"/>
    </source>
</evidence>
<proteinExistence type="predicted"/>
<comment type="caution">
    <text evidence="1">The sequence shown here is derived from an EMBL/GenBank/DDBJ whole genome shotgun (WGS) entry which is preliminary data.</text>
</comment>
<dbReference type="AlphaFoldDB" id="A0A090X590"/>
<reference evidence="1" key="1">
    <citation type="journal article" date="2014" name="Genome Announc.">
        <title>Draft Genome Sequences of Marine Flavobacterium Algibacter lectus Strains SS8 and NR4.</title>
        <authorList>
            <person name="Takatani N."/>
            <person name="Nakanishi M."/>
            <person name="Meirelles P."/>
            <person name="Mino S."/>
            <person name="Suda W."/>
            <person name="Oshima K."/>
            <person name="Hattori M."/>
            <person name="Ohkuma M."/>
            <person name="Hosokawa M."/>
            <person name="Miyashita K."/>
            <person name="Thompson F.L."/>
            <person name="Niwa A."/>
            <person name="Sawabe T."/>
            <person name="Sawabe T."/>
        </authorList>
    </citation>
    <scope>NUCLEOTIDE SEQUENCE [LARGE SCALE GENOMIC DNA]</scope>
    <source>
        <strain evidence="1">JCM 19274</strain>
    </source>
</reference>
<sequence length="44" mass="5181">MKSFLFSLKIKRLSSESPTLGGERPKVFEAGIWDNINFYCFIFY</sequence>
<name>A0A090X590_9FLAO</name>